<gene>
    <name evidence="1" type="ORF">SDC9_210040</name>
</gene>
<organism evidence="1">
    <name type="scientific">bioreactor metagenome</name>
    <dbReference type="NCBI Taxonomy" id="1076179"/>
    <lineage>
        <taxon>unclassified sequences</taxon>
        <taxon>metagenomes</taxon>
        <taxon>ecological metagenomes</taxon>
    </lineage>
</organism>
<accession>A0A645JSD8</accession>
<name>A0A645JSD8_9ZZZZ</name>
<dbReference type="AlphaFoldDB" id="A0A645JSD8"/>
<proteinExistence type="predicted"/>
<comment type="caution">
    <text evidence="1">The sequence shown here is derived from an EMBL/GenBank/DDBJ whole genome shotgun (WGS) entry which is preliminary data.</text>
</comment>
<reference evidence="1" key="1">
    <citation type="submission" date="2019-08" db="EMBL/GenBank/DDBJ databases">
        <authorList>
            <person name="Kucharzyk K."/>
            <person name="Murdoch R.W."/>
            <person name="Higgins S."/>
            <person name="Loffler F."/>
        </authorList>
    </citation>
    <scope>NUCLEOTIDE SEQUENCE</scope>
</reference>
<protein>
    <submittedName>
        <fullName evidence="1">Uncharacterized protein</fullName>
    </submittedName>
</protein>
<evidence type="ECO:0000313" key="1">
    <source>
        <dbReference type="EMBL" id="MPN62293.1"/>
    </source>
</evidence>
<dbReference type="EMBL" id="VSSQ01140107">
    <property type="protein sequence ID" value="MPN62293.1"/>
    <property type="molecule type" value="Genomic_DNA"/>
</dbReference>
<sequence length="80" mass="8439">MAKAIGAQLVAAHGGDQSRHLTRAAAHQRALECAQSQPVQCAGRDAHHVFGRRAQLVANQVAAIVKADQLAGKRVDQHGL</sequence>